<dbReference type="GO" id="GO:0003743">
    <property type="term" value="F:translation initiation factor activity"/>
    <property type="evidence" value="ECO:0007669"/>
    <property type="project" value="TreeGrafter"/>
</dbReference>
<comment type="caution">
    <text evidence="4">The sequence shown here is derived from an EMBL/GenBank/DDBJ whole genome shotgun (WGS) entry which is preliminary data.</text>
</comment>
<evidence type="ECO:0000256" key="2">
    <source>
        <dbReference type="ARBA" id="ARBA00022917"/>
    </source>
</evidence>
<evidence type="ECO:0000313" key="5">
    <source>
        <dbReference type="Proteomes" id="UP000719766"/>
    </source>
</evidence>
<dbReference type="Gene3D" id="2.40.30.10">
    <property type="entry name" value="Translation factors"/>
    <property type="match status" value="1"/>
</dbReference>
<dbReference type="PANTHER" id="PTHR42854:SF3">
    <property type="entry name" value="EUKARYOTIC TRANSLATION INITIATION FACTOR 2 SUBUNIT 3-RELATED"/>
    <property type="match status" value="1"/>
</dbReference>
<dbReference type="PANTHER" id="PTHR42854">
    <property type="entry name" value="EUKARYOTIC TRANSLATION INITIATION FACTOR 2 SUBUNIT 3 FAMILY MEMBER"/>
    <property type="match status" value="1"/>
</dbReference>
<name>A0A9P7AAS5_9AGAM</name>
<dbReference type="GO" id="GO:0005850">
    <property type="term" value="C:eukaryotic translation initiation factor 2 complex"/>
    <property type="evidence" value="ECO:0007669"/>
    <property type="project" value="TreeGrafter"/>
</dbReference>
<evidence type="ECO:0000313" key="4">
    <source>
        <dbReference type="EMBL" id="KAG1784616.1"/>
    </source>
</evidence>
<proteinExistence type="predicted"/>
<dbReference type="SUPFAM" id="SSF50447">
    <property type="entry name" value="Translation proteins"/>
    <property type="match status" value="1"/>
</dbReference>
<dbReference type="Proteomes" id="UP000719766">
    <property type="component" value="Unassembled WGS sequence"/>
</dbReference>
<dbReference type="EMBL" id="JABBWE010000136">
    <property type="protein sequence ID" value="KAG1784616.1"/>
    <property type="molecule type" value="Genomic_DNA"/>
</dbReference>
<dbReference type="RefSeq" id="XP_041152101.1">
    <property type="nucleotide sequence ID" value="XM_041301043.1"/>
</dbReference>
<keyword evidence="3" id="KW-0342">GTP-binding</keyword>
<gene>
    <name evidence="4" type="ORF">HD556DRAFT_1314942</name>
</gene>
<accession>A0A9P7AAS5</accession>
<dbReference type="GO" id="GO:0000049">
    <property type="term" value="F:tRNA binding"/>
    <property type="evidence" value="ECO:0007669"/>
    <property type="project" value="InterPro"/>
</dbReference>
<dbReference type="CDD" id="cd03688">
    <property type="entry name" value="eIF2_gamma_II"/>
    <property type="match status" value="1"/>
</dbReference>
<protein>
    <submittedName>
        <fullName evidence="4">Translation protein</fullName>
    </submittedName>
</protein>
<dbReference type="InterPro" id="IPR009000">
    <property type="entry name" value="Transl_B-barrel_sf"/>
</dbReference>
<dbReference type="GeneID" id="64594807"/>
<dbReference type="GO" id="GO:0005829">
    <property type="term" value="C:cytosol"/>
    <property type="evidence" value="ECO:0007669"/>
    <property type="project" value="TreeGrafter"/>
</dbReference>
<dbReference type="GO" id="GO:0001731">
    <property type="term" value="P:formation of translation preinitiation complex"/>
    <property type="evidence" value="ECO:0007669"/>
    <property type="project" value="TreeGrafter"/>
</dbReference>
<dbReference type="AlphaFoldDB" id="A0A9P7AAS5"/>
<dbReference type="GO" id="GO:0005525">
    <property type="term" value="F:GTP binding"/>
    <property type="evidence" value="ECO:0007669"/>
    <property type="project" value="UniProtKB-KW"/>
</dbReference>
<keyword evidence="1" id="KW-0547">Nucleotide-binding</keyword>
<evidence type="ECO:0000256" key="1">
    <source>
        <dbReference type="ARBA" id="ARBA00022741"/>
    </source>
</evidence>
<dbReference type="InterPro" id="IPR044127">
    <property type="entry name" value="eIF2g_dom_2"/>
</dbReference>
<evidence type="ECO:0000256" key="3">
    <source>
        <dbReference type="ARBA" id="ARBA00023134"/>
    </source>
</evidence>
<keyword evidence="5" id="KW-1185">Reference proteome</keyword>
<keyword evidence="2" id="KW-0648">Protein biosynthesis</keyword>
<dbReference type="InterPro" id="IPR050543">
    <property type="entry name" value="eIF2G"/>
</dbReference>
<sequence>MHLMDAGVLKFVSDLVFHVASVMEAIIDLGTQNFPSGTIELSLQERSITVLNAISGIMNVRLKTSWFLTSIELGTFIDLQMRERGMPPPRLLSIVPLIVTHHSDTQPKYNIDTVNEYIIKRVPMSVRDFASDPRLIVIRSSDVNMSAAEVDELKSGVLSSQTSYGLGKEVKIRPGIVTNDTGLEPCKPIFSRIVSLHAKNNHLEFAFPGGLIGIRTKIDPTLCRADGLVGQVLGAIAGEVVLLRRIEKPIGGL</sequence>
<reference evidence="4" key="1">
    <citation type="journal article" date="2020" name="New Phytol.">
        <title>Comparative genomics reveals dynamic genome evolution in host specialist ectomycorrhizal fungi.</title>
        <authorList>
            <person name="Lofgren L.A."/>
            <person name="Nguyen N.H."/>
            <person name="Vilgalys R."/>
            <person name="Ruytinx J."/>
            <person name="Liao H.L."/>
            <person name="Branco S."/>
            <person name="Kuo A."/>
            <person name="LaButti K."/>
            <person name="Lipzen A."/>
            <person name="Andreopoulos W."/>
            <person name="Pangilinan J."/>
            <person name="Riley R."/>
            <person name="Hundley H."/>
            <person name="Na H."/>
            <person name="Barry K."/>
            <person name="Grigoriev I.V."/>
            <person name="Stajich J.E."/>
            <person name="Kennedy P.G."/>
        </authorList>
    </citation>
    <scope>NUCLEOTIDE SEQUENCE</scope>
    <source>
        <strain evidence="4">S12</strain>
    </source>
</reference>
<organism evidence="4 5">
    <name type="scientific">Suillus plorans</name>
    <dbReference type="NCBI Taxonomy" id="116603"/>
    <lineage>
        <taxon>Eukaryota</taxon>
        <taxon>Fungi</taxon>
        <taxon>Dikarya</taxon>
        <taxon>Basidiomycota</taxon>
        <taxon>Agaricomycotina</taxon>
        <taxon>Agaricomycetes</taxon>
        <taxon>Agaricomycetidae</taxon>
        <taxon>Boletales</taxon>
        <taxon>Suillineae</taxon>
        <taxon>Suillaceae</taxon>
        <taxon>Suillus</taxon>
    </lineage>
</organism>
<dbReference type="OrthoDB" id="1045173at2759"/>